<evidence type="ECO:0008006" key="5">
    <source>
        <dbReference type="Google" id="ProtNLM"/>
    </source>
</evidence>
<organism evidence="3 4">
    <name type="scientific">Tahibacter soli</name>
    <dbReference type="NCBI Taxonomy" id="2983605"/>
    <lineage>
        <taxon>Bacteria</taxon>
        <taxon>Pseudomonadati</taxon>
        <taxon>Pseudomonadota</taxon>
        <taxon>Gammaproteobacteria</taxon>
        <taxon>Lysobacterales</taxon>
        <taxon>Rhodanobacteraceae</taxon>
        <taxon>Tahibacter</taxon>
    </lineage>
</organism>
<evidence type="ECO:0000313" key="3">
    <source>
        <dbReference type="EMBL" id="MDC8014168.1"/>
    </source>
</evidence>
<keyword evidence="1" id="KW-1133">Transmembrane helix</keyword>
<proteinExistence type="predicted"/>
<dbReference type="Proteomes" id="UP001139971">
    <property type="component" value="Unassembled WGS sequence"/>
</dbReference>
<keyword evidence="1" id="KW-0472">Membrane</keyword>
<dbReference type="RefSeq" id="WP_263541807.1">
    <property type="nucleotide sequence ID" value="NZ_JAOVZO020000018.1"/>
</dbReference>
<keyword evidence="4" id="KW-1185">Reference proteome</keyword>
<evidence type="ECO:0000313" key="4">
    <source>
        <dbReference type="Proteomes" id="UP001139971"/>
    </source>
</evidence>
<name>A0A9X3YNV3_9GAMM</name>
<sequence length="178" mass="18147">MRTGISAPATIALLLLCQSGVATAQCFYAAPLQPWPDSLVFDPPHPAAGTPFAALIGGPALYALDSSTQALSGSTLVVDAIAQDTGGIGVPPPRTLLRIPLEALPNGTYAVQVRLRVDNTDIGLGISDCAPIAASVVVGTGIADTPIPSLGVASLALTATTLALFGGYALRRRRRNAY</sequence>
<dbReference type="EMBL" id="JAOVZO020000018">
    <property type="protein sequence ID" value="MDC8014168.1"/>
    <property type="molecule type" value="Genomic_DNA"/>
</dbReference>
<feature type="transmembrane region" description="Helical" evidence="1">
    <location>
        <begin position="150"/>
        <end position="170"/>
    </location>
</feature>
<dbReference type="AlphaFoldDB" id="A0A9X3YNV3"/>
<keyword evidence="1" id="KW-0812">Transmembrane</keyword>
<feature type="chain" id="PRO_5040960939" description="Secreted protein (IPTL-CTERM system target)" evidence="2">
    <location>
        <begin position="25"/>
        <end position="178"/>
    </location>
</feature>
<evidence type="ECO:0000256" key="1">
    <source>
        <dbReference type="SAM" id="Phobius"/>
    </source>
</evidence>
<evidence type="ECO:0000256" key="2">
    <source>
        <dbReference type="SAM" id="SignalP"/>
    </source>
</evidence>
<gene>
    <name evidence="3" type="ORF">OD750_016605</name>
</gene>
<protein>
    <recommendedName>
        <fullName evidence="5">Secreted protein (IPTL-CTERM system target)</fullName>
    </recommendedName>
</protein>
<keyword evidence="2" id="KW-0732">Signal</keyword>
<reference evidence="3" key="1">
    <citation type="submission" date="2023-02" db="EMBL/GenBank/DDBJ databases">
        <title>Tahibacter soli sp. nov. isolated from soil.</title>
        <authorList>
            <person name="Baek J.H."/>
            <person name="Lee J.K."/>
            <person name="Choi D.G."/>
            <person name="Jeon C.O."/>
        </authorList>
    </citation>
    <scope>NUCLEOTIDE SEQUENCE</scope>
    <source>
        <strain evidence="3">BL</strain>
    </source>
</reference>
<accession>A0A9X3YNV3</accession>
<feature type="signal peptide" evidence="2">
    <location>
        <begin position="1"/>
        <end position="24"/>
    </location>
</feature>
<comment type="caution">
    <text evidence="3">The sequence shown here is derived from an EMBL/GenBank/DDBJ whole genome shotgun (WGS) entry which is preliminary data.</text>
</comment>